<comment type="pathway">
    <text evidence="8">Purine metabolism; IMP biosynthesis via de novo pathway; 5-amino-1-(5-phospho-D-ribosyl)imidazole from N(2)-formyl-N(1)-(5-phospho-D-ribosyl)glycinamide: step 1/2.</text>
</comment>
<keyword evidence="6 8" id="KW-0067">ATP-binding</keyword>
<dbReference type="PANTHER" id="PTHR47552:SF1">
    <property type="entry name" value="PHOSPHORIBOSYLFORMYLGLYCINAMIDINE SYNTHASE SUBUNIT PURQ"/>
    <property type="match status" value="1"/>
</dbReference>
<comment type="catalytic activity">
    <reaction evidence="8">
        <text>N(2)-formyl-N(1)-(5-phospho-beta-D-ribosyl)glycinamide + L-glutamine + ATP + H2O = 2-formamido-N(1)-(5-O-phospho-beta-D-ribosyl)acetamidine + L-glutamate + ADP + phosphate + H(+)</text>
        <dbReference type="Rhea" id="RHEA:17129"/>
        <dbReference type="ChEBI" id="CHEBI:15377"/>
        <dbReference type="ChEBI" id="CHEBI:15378"/>
        <dbReference type="ChEBI" id="CHEBI:29985"/>
        <dbReference type="ChEBI" id="CHEBI:30616"/>
        <dbReference type="ChEBI" id="CHEBI:43474"/>
        <dbReference type="ChEBI" id="CHEBI:58359"/>
        <dbReference type="ChEBI" id="CHEBI:147286"/>
        <dbReference type="ChEBI" id="CHEBI:147287"/>
        <dbReference type="ChEBI" id="CHEBI:456216"/>
        <dbReference type="EC" id="6.3.5.3"/>
    </reaction>
</comment>
<dbReference type="SUPFAM" id="SSF52317">
    <property type="entry name" value="Class I glutamine amidotransferase-like"/>
    <property type="match status" value="1"/>
</dbReference>
<dbReference type="NCBIfam" id="TIGR01737">
    <property type="entry name" value="FGAM_synth_I"/>
    <property type="match status" value="1"/>
</dbReference>
<dbReference type="GO" id="GO:0006189">
    <property type="term" value="P:'de novo' IMP biosynthetic process"/>
    <property type="evidence" value="ECO:0007669"/>
    <property type="project" value="UniProtKB-UniRule"/>
</dbReference>
<comment type="function">
    <text evidence="8">Part of the phosphoribosylformylglycinamidine synthase complex involved in the purines biosynthetic pathway. Catalyzes the ATP-dependent conversion of formylglycinamide ribonucleotide (FGAR) and glutamine to yield formylglycinamidine ribonucleotide (FGAM) and glutamate. The FGAM synthase complex is composed of three subunits. PurQ produces an ammonia molecule by converting glutamine to glutamate. PurL transfers the ammonia molecule to FGAR to form FGAM in an ATP-dependent manner. PurS interacts with PurQ and PurL and is thought to assist in the transfer of the ammonia molecule from PurQ to PurL.</text>
</comment>
<dbReference type="HAMAP" id="MF_00421">
    <property type="entry name" value="PurQ"/>
    <property type="match status" value="1"/>
</dbReference>
<dbReference type="PANTHER" id="PTHR47552">
    <property type="entry name" value="PHOSPHORIBOSYLFORMYLGLYCINAMIDINE SYNTHASE SUBUNIT PURQ"/>
    <property type="match status" value="1"/>
</dbReference>
<keyword evidence="3 8" id="KW-0547">Nucleotide-binding</keyword>
<evidence type="ECO:0000256" key="7">
    <source>
        <dbReference type="ARBA" id="ARBA00022962"/>
    </source>
</evidence>
<dbReference type="SMART" id="SM01211">
    <property type="entry name" value="GATase_5"/>
    <property type="match status" value="1"/>
</dbReference>
<dbReference type="PIRSF" id="PIRSF001586">
    <property type="entry name" value="FGAM_synth_I"/>
    <property type="match status" value="1"/>
</dbReference>
<evidence type="ECO:0000256" key="2">
    <source>
        <dbReference type="ARBA" id="ARBA00022598"/>
    </source>
</evidence>
<comment type="subunit">
    <text evidence="8">Part of the FGAM synthase complex composed of 1 PurL, 1 PurQ and 2 PurS subunits.</text>
</comment>
<organism evidence="9 10">
    <name type="scientific">Halobacterium litoreum</name>
    <dbReference type="NCBI Taxonomy" id="2039234"/>
    <lineage>
        <taxon>Archaea</taxon>
        <taxon>Methanobacteriati</taxon>
        <taxon>Methanobacteriota</taxon>
        <taxon>Stenosarchaea group</taxon>
        <taxon>Halobacteria</taxon>
        <taxon>Halobacteriales</taxon>
        <taxon>Halobacteriaceae</taxon>
        <taxon>Halobacterium</taxon>
    </lineage>
</organism>
<feature type="active site" evidence="8">
    <location>
        <position position="204"/>
    </location>
</feature>
<evidence type="ECO:0000256" key="5">
    <source>
        <dbReference type="ARBA" id="ARBA00022801"/>
    </source>
</evidence>
<evidence type="ECO:0000313" key="9">
    <source>
        <dbReference type="EMBL" id="MFC3477413.1"/>
    </source>
</evidence>
<gene>
    <name evidence="8 9" type="primary">purQ</name>
    <name evidence="9" type="ORF">ACFOKC_06710</name>
</gene>
<keyword evidence="1 8" id="KW-0963">Cytoplasm</keyword>
<keyword evidence="5 8" id="KW-0378">Hydrolase</keyword>
<keyword evidence="7 8" id="KW-0315">Glutamine amidotransferase</keyword>
<keyword evidence="10" id="KW-1185">Reference proteome</keyword>
<dbReference type="AlphaFoldDB" id="A0ABD5NDH4"/>
<dbReference type="CDD" id="cd01740">
    <property type="entry name" value="GATase1_FGAR_AT"/>
    <property type="match status" value="1"/>
</dbReference>
<evidence type="ECO:0000313" key="10">
    <source>
        <dbReference type="Proteomes" id="UP001595660"/>
    </source>
</evidence>
<dbReference type="Pfam" id="PF13507">
    <property type="entry name" value="GATase_5"/>
    <property type="match status" value="1"/>
</dbReference>
<dbReference type="NCBIfam" id="NF002957">
    <property type="entry name" value="PRK03619.1"/>
    <property type="match status" value="1"/>
</dbReference>
<evidence type="ECO:0000256" key="3">
    <source>
        <dbReference type="ARBA" id="ARBA00022741"/>
    </source>
</evidence>
<feature type="active site" evidence="8">
    <location>
        <position position="202"/>
    </location>
</feature>
<dbReference type="GO" id="GO:0005737">
    <property type="term" value="C:cytoplasm"/>
    <property type="evidence" value="ECO:0007669"/>
    <property type="project" value="UniProtKB-SubCell"/>
</dbReference>
<dbReference type="GeneID" id="69116660"/>
<evidence type="ECO:0000256" key="8">
    <source>
        <dbReference type="HAMAP-Rule" id="MF_00421"/>
    </source>
</evidence>
<accession>A0ABD5NDH4</accession>
<dbReference type="Proteomes" id="UP001595660">
    <property type="component" value="Unassembled WGS sequence"/>
</dbReference>
<name>A0ABD5NDH4_9EURY</name>
<dbReference type="PROSITE" id="PS51273">
    <property type="entry name" value="GATASE_TYPE_1"/>
    <property type="match status" value="1"/>
</dbReference>
<dbReference type="Gene3D" id="3.40.50.880">
    <property type="match status" value="1"/>
</dbReference>
<dbReference type="InterPro" id="IPR029062">
    <property type="entry name" value="Class_I_gatase-like"/>
</dbReference>
<keyword evidence="2 8" id="KW-0436">Ligase</keyword>
<evidence type="ECO:0000256" key="6">
    <source>
        <dbReference type="ARBA" id="ARBA00022840"/>
    </source>
</evidence>
<protein>
    <recommendedName>
        <fullName evidence="8">Phosphoribosylformylglycinamidine synthase subunit PurQ</fullName>
        <shortName evidence="8">FGAM synthase</shortName>
        <ecNumber evidence="8">6.3.5.3</ecNumber>
    </recommendedName>
    <alternativeName>
        <fullName evidence="8">Formylglycinamide ribonucleotide amidotransferase subunit I</fullName>
        <shortName evidence="8">FGAR amidotransferase I</shortName>
        <shortName evidence="8">FGAR-AT I</shortName>
    </alternativeName>
    <alternativeName>
        <fullName evidence="8">Glutaminase PurQ</fullName>
        <ecNumber evidence="8">3.5.1.2</ecNumber>
    </alternativeName>
    <alternativeName>
        <fullName evidence="8">Phosphoribosylformylglycinamidine synthase subunit I</fullName>
    </alternativeName>
</protein>
<dbReference type="GO" id="GO:0004642">
    <property type="term" value="F:phosphoribosylformylglycinamidine synthase activity"/>
    <property type="evidence" value="ECO:0007669"/>
    <property type="project" value="UniProtKB-UniRule"/>
</dbReference>
<evidence type="ECO:0000256" key="4">
    <source>
        <dbReference type="ARBA" id="ARBA00022755"/>
    </source>
</evidence>
<proteinExistence type="inferred from homology"/>
<reference evidence="9 10" key="1">
    <citation type="journal article" date="2019" name="Int. J. Syst. Evol. Microbiol.">
        <title>The Global Catalogue of Microorganisms (GCM) 10K type strain sequencing project: providing services to taxonomists for standard genome sequencing and annotation.</title>
        <authorList>
            <consortium name="The Broad Institute Genomics Platform"/>
            <consortium name="The Broad Institute Genome Sequencing Center for Infectious Disease"/>
            <person name="Wu L."/>
            <person name="Ma J."/>
        </authorList>
    </citation>
    <scope>NUCLEOTIDE SEQUENCE [LARGE SCALE GENOMIC DNA]</scope>
    <source>
        <strain evidence="9 10">CGMCC 1.12562</strain>
    </source>
</reference>
<evidence type="ECO:0000256" key="1">
    <source>
        <dbReference type="ARBA" id="ARBA00022490"/>
    </source>
</evidence>
<dbReference type="InterPro" id="IPR010075">
    <property type="entry name" value="PRibForGlyAmidine_synth_PurQ"/>
</dbReference>
<feature type="active site" description="Nucleophile" evidence="8">
    <location>
        <position position="85"/>
    </location>
</feature>
<dbReference type="EC" id="6.3.5.3" evidence="8"/>
<comment type="catalytic activity">
    <reaction evidence="8">
        <text>L-glutamine + H2O = L-glutamate + NH4(+)</text>
        <dbReference type="Rhea" id="RHEA:15889"/>
        <dbReference type="ChEBI" id="CHEBI:15377"/>
        <dbReference type="ChEBI" id="CHEBI:28938"/>
        <dbReference type="ChEBI" id="CHEBI:29985"/>
        <dbReference type="ChEBI" id="CHEBI:58359"/>
        <dbReference type="EC" id="3.5.1.2"/>
    </reaction>
</comment>
<comment type="caution">
    <text evidence="9">The sequence shown here is derived from an EMBL/GenBank/DDBJ whole genome shotgun (WGS) entry which is preliminary data.</text>
</comment>
<comment type="subcellular location">
    <subcellularLocation>
        <location evidence="8">Cytoplasm</location>
    </subcellularLocation>
</comment>
<sequence length="224" mass="23467">MTVSVVRFGGSNCDRDAVRALESVGADAQLVWHEDGLPEDTTGVVLPGGFSYGDYLRAGAMAAQSPILDDVREAAGDGVPVLGVCNGAQIGCEAGLTPGAFTTNASARFQCERVHLRVENADTPWTAAYDEGDVIELPIAHGEGRFEVAEPAYDDLVESDRVLFRYCDADGDVTDDANPNGSRGAVAGVLGERETVAVMMPHPERATLPELGLTDGRGVLGAFA</sequence>
<dbReference type="GO" id="GO:0005524">
    <property type="term" value="F:ATP binding"/>
    <property type="evidence" value="ECO:0007669"/>
    <property type="project" value="UniProtKB-KW"/>
</dbReference>
<dbReference type="GO" id="GO:0004359">
    <property type="term" value="F:glutaminase activity"/>
    <property type="evidence" value="ECO:0007669"/>
    <property type="project" value="UniProtKB-EC"/>
</dbReference>
<dbReference type="RefSeq" id="WP_232571460.1">
    <property type="nucleotide sequence ID" value="NZ_CP089466.1"/>
</dbReference>
<dbReference type="EC" id="3.5.1.2" evidence="8"/>
<keyword evidence="4 8" id="KW-0658">Purine biosynthesis</keyword>
<dbReference type="EMBL" id="JBHRWN010000002">
    <property type="protein sequence ID" value="MFC3477413.1"/>
    <property type="molecule type" value="Genomic_DNA"/>
</dbReference>